<dbReference type="STRING" id="888268.A0A1E5W2G0"/>
<evidence type="ECO:0000256" key="2">
    <source>
        <dbReference type="SAM" id="MobiDB-lite"/>
    </source>
</evidence>
<dbReference type="EMBL" id="LWDX02023170">
    <property type="protein sequence ID" value="OEL31531.1"/>
    <property type="molecule type" value="Genomic_DNA"/>
</dbReference>
<feature type="region of interest" description="Disordered" evidence="2">
    <location>
        <begin position="383"/>
        <end position="440"/>
    </location>
</feature>
<dbReference type="PANTHER" id="PTHR33026">
    <property type="entry name" value="OS06G0360600 PROTEIN"/>
    <property type="match status" value="1"/>
</dbReference>
<keyword evidence="1" id="KW-0175">Coiled coil</keyword>
<reference evidence="3 4" key="1">
    <citation type="submission" date="2016-09" db="EMBL/GenBank/DDBJ databases">
        <title>The draft genome of Dichanthelium oligosanthes: A C3 panicoid grass species.</title>
        <authorList>
            <person name="Studer A.J."/>
            <person name="Schnable J.C."/>
            <person name="Brutnell T.P."/>
        </authorList>
    </citation>
    <scope>NUCLEOTIDE SEQUENCE [LARGE SCALE GENOMIC DNA]</scope>
    <source>
        <strain evidence="4">cv. Kellogg 1175</strain>
        <tissue evidence="3">Leaf</tissue>
    </source>
</reference>
<dbReference type="Proteomes" id="UP000095767">
    <property type="component" value="Unassembled WGS sequence"/>
</dbReference>
<protein>
    <submittedName>
        <fullName evidence="3">Uncharacterized protein</fullName>
    </submittedName>
</protein>
<accession>A0A1E5W2G0</accession>
<comment type="caution">
    <text evidence="3">The sequence shown here is derived from an EMBL/GenBank/DDBJ whole genome shotgun (WGS) entry which is preliminary data.</text>
</comment>
<keyword evidence="4" id="KW-1185">Reference proteome</keyword>
<feature type="compositionally biased region" description="Acidic residues" evidence="2">
    <location>
        <begin position="176"/>
        <end position="203"/>
    </location>
</feature>
<feature type="compositionally biased region" description="Low complexity" evidence="2">
    <location>
        <begin position="385"/>
        <end position="419"/>
    </location>
</feature>
<gene>
    <name evidence="3" type="ORF">BAE44_0007450</name>
</gene>
<evidence type="ECO:0000313" key="3">
    <source>
        <dbReference type="EMBL" id="OEL31531.1"/>
    </source>
</evidence>
<feature type="compositionally biased region" description="Basic and acidic residues" evidence="2">
    <location>
        <begin position="700"/>
        <end position="711"/>
    </location>
</feature>
<feature type="region of interest" description="Disordered" evidence="2">
    <location>
        <begin position="168"/>
        <end position="243"/>
    </location>
</feature>
<evidence type="ECO:0000256" key="1">
    <source>
        <dbReference type="SAM" id="Coils"/>
    </source>
</evidence>
<evidence type="ECO:0000313" key="4">
    <source>
        <dbReference type="Proteomes" id="UP000095767"/>
    </source>
</evidence>
<proteinExistence type="predicted"/>
<organism evidence="3 4">
    <name type="scientific">Dichanthelium oligosanthes</name>
    <dbReference type="NCBI Taxonomy" id="888268"/>
    <lineage>
        <taxon>Eukaryota</taxon>
        <taxon>Viridiplantae</taxon>
        <taxon>Streptophyta</taxon>
        <taxon>Embryophyta</taxon>
        <taxon>Tracheophyta</taxon>
        <taxon>Spermatophyta</taxon>
        <taxon>Magnoliopsida</taxon>
        <taxon>Liliopsida</taxon>
        <taxon>Poales</taxon>
        <taxon>Poaceae</taxon>
        <taxon>PACMAD clade</taxon>
        <taxon>Panicoideae</taxon>
        <taxon>Panicodae</taxon>
        <taxon>Paniceae</taxon>
        <taxon>Dichantheliinae</taxon>
        <taxon>Dichanthelium</taxon>
    </lineage>
</organism>
<dbReference type="OrthoDB" id="10545550at2759"/>
<sequence length="711" mass="76972">MADPVAEYEVEVEEEEIEEEEEDVMKVDEWDWAIGKDEKKAWVQPMLAELKRLKRAGLTGVRVLWTFFERRVQPLKARAHPLYRYTGVGDPMRLSRDELTPLEVRARVRAAIKRSKHVADDVAELDRHQHGLALEPAARREGLDLPVRALSEQKKKLKADQARRHMLRQQGRLLDESEEDDDDDEGDEGEDDNDDNDDDDEEGSSGLGQDQLGDAPISAGEVPQSTETAPASEVGPLRLGAEEPPQPGLAAVIQVVTPLVPASRPAIPLLARTSAGPTVEADFWNQFLSHSSSPPHRATPIAVVGTGGSAATAAAEPAVAAEEGATAGRVDVAVTETVPRSTAGPQAEEVPEDEERFAAMLEAAMDVEVEADPGWSEVPLDEAAPEVSEVSAEAASAAGMPPAPLAEAEAQEGTEAAAEVPVGTVSPAARPGERPAAEDVEGEALVGLVAPASAKGKEPMPRSGEELTQRHHRTGETLLKVEFQREEEDRAEMEWLVEQVSTAFTALVERSRRSVERNTDKSVFLRDVASPYIRRAERMKDRRRDAEHRASEAEAKVESLRRELACTAEEVNSLRDAGAQAERIAGEIRQQCDAVERQRALALRERDDARGRATAAEDEVERLRWELGREQNEEELGRTRDDLAAREAELGELARAAVAVNSFTFGTAGASGSSTANRLAGVPDANLDLEAIGRGVPTGGEDRNADGGDGP</sequence>
<dbReference type="AlphaFoldDB" id="A0A1E5W2G0"/>
<name>A0A1E5W2G0_9POAL</name>
<feature type="coiled-coil region" evidence="1">
    <location>
        <begin position="536"/>
        <end position="577"/>
    </location>
</feature>
<feature type="region of interest" description="Disordered" evidence="2">
    <location>
        <begin position="690"/>
        <end position="711"/>
    </location>
</feature>
<feature type="coiled-coil region" evidence="1">
    <location>
        <begin position="606"/>
        <end position="633"/>
    </location>
</feature>
<dbReference type="PANTHER" id="PTHR33026:SF7">
    <property type="entry name" value="OS03G0100275 PROTEIN"/>
    <property type="match status" value="1"/>
</dbReference>